<dbReference type="Pfam" id="PF02535">
    <property type="entry name" value="Zip"/>
    <property type="match status" value="1"/>
</dbReference>
<dbReference type="GO" id="GO:0071578">
    <property type="term" value="P:zinc ion import across plasma membrane"/>
    <property type="evidence" value="ECO:0007669"/>
    <property type="project" value="TreeGrafter"/>
</dbReference>
<evidence type="ECO:0000256" key="4">
    <source>
        <dbReference type="ARBA" id="ARBA00022989"/>
    </source>
</evidence>
<dbReference type="GO" id="GO:0005886">
    <property type="term" value="C:plasma membrane"/>
    <property type="evidence" value="ECO:0007669"/>
    <property type="project" value="TreeGrafter"/>
</dbReference>
<evidence type="ECO:0000256" key="6">
    <source>
        <dbReference type="SAM" id="MobiDB-lite"/>
    </source>
</evidence>
<dbReference type="PANTHER" id="PTHR12191:SF37">
    <property type="entry name" value="ZINC TRANSPORTER FOI"/>
    <property type="match status" value="1"/>
</dbReference>
<keyword evidence="9" id="KW-1185">Reference proteome</keyword>
<feature type="region of interest" description="Disordered" evidence="6">
    <location>
        <begin position="140"/>
        <end position="183"/>
    </location>
</feature>
<evidence type="ECO:0000256" key="5">
    <source>
        <dbReference type="ARBA" id="ARBA00023136"/>
    </source>
</evidence>
<gene>
    <name evidence="8" type="ORF">CAMP_LOCUS12496</name>
</gene>
<accession>A0A9P1N4S4</accession>
<dbReference type="OrthoDB" id="200954at2759"/>
<evidence type="ECO:0000256" key="1">
    <source>
        <dbReference type="ARBA" id="ARBA00004141"/>
    </source>
</evidence>
<reference evidence="8" key="1">
    <citation type="submission" date="2022-11" db="EMBL/GenBank/DDBJ databases">
        <authorList>
            <person name="Kikuchi T."/>
        </authorList>
    </citation>
    <scope>NUCLEOTIDE SEQUENCE</scope>
    <source>
        <strain evidence="8">PS1010</strain>
    </source>
</reference>
<feature type="transmembrane region" description="Helical" evidence="7">
    <location>
        <begin position="332"/>
        <end position="356"/>
    </location>
</feature>
<evidence type="ECO:0000256" key="7">
    <source>
        <dbReference type="SAM" id="Phobius"/>
    </source>
</evidence>
<keyword evidence="3 7" id="KW-0812">Transmembrane</keyword>
<evidence type="ECO:0000256" key="2">
    <source>
        <dbReference type="ARBA" id="ARBA00006939"/>
    </source>
</evidence>
<comment type="caution">
    <text evidence="8">The sequence shown here is derived from an EMBL/GenBank/DDBJ whole genome shotgun (WGS) entry which is preliminary data.</text>
</comment>
<dbReference type="PANTHER" id="PTHR12191">
    <property type="entry name" value="SOLUTE CARRIER FAMILY 39"/>
    <property type="match status" value="1"/>
</dbReference>
<comment type="subcellular location">
    <subcellularLocation>
        <location evidence="1">Membrane</location>
        <topology evidence="1">Multi-pass membrane protein</topology>
    </subcellularLocation>
</comment>
<evidence type="ECO:0000313" key="8">
    <source>
        <dbReference type="EMBL" id="CAI5449859.1"/>
    </source>
</evidence>
<comment type="similarity">
    <text evidence="2">Belongs to the ZIP transporter (TC 2.A.5) family.</text>
</comment>
<dbReference type="InterPro" id="IPR003689">
    <property type="entry name" value="ZIP"/>
</dbReference>
<sequence length="365" mass="40887">MINWQAYLYGTISVTIVSLLSLGGAVIAPLLRSETKYRWLHFFIAMAVATLSSDAILHIIPEILGIHSHSHGNELGHGHEEHEDHDHDHDHNHNHGSLAWYEISKDRLILLRLSLVCLSIYVLYFFEFIIFYRNPQNQSEYENAKSSDSHESNNNEIKISKDEISTTKSVSEESNNNDYSENRLKGGHELVTISETNNEGGTICGLKPRAVIILFGDGVHNFVDGVAIGASFLHSYNLGFITSIAVICHELPHEIGDLAVLVDSGLSMCKALILNLISALTAYAGLYFALLIGENNEVKIILLAITGGMFLYVAWVDMLSHLKHERSSNDHWFLTCSIQFLGFIFGFLLIFSLGWFEGVIKETWL</sequence>
<evidence type="ECO:0000256" key="3">
    <source>
        <dbReference type="ARBA" id="ARBA00022692"/>
    </source>
</evidence>
<dbReference type="GO" id="GO:0030003">
    <property type="term" value="P:intracellular monoatomic cation homeostasis"/>
    <property type="evidence" value="ECO:0007669"/>
    <property type="project" value="TreeGrafter"/>
</dbReference>
<dbReference type="GO" id="GO:0005385">
    <property type="term" value="F:zinc ion transmembrane transporter activity"/>
    <property type="evidence" value="ECO:0007669"/>
    <property type="project" value="TreeGrafter"/>
</dbReference>
<feature type="compositionally biased region" description="Basic and acidic residues" evidence="6">
    <location>
        <begin position="142"/>
        <end position="165"/>
    </location>
</feature>
<feature type="transmembrane region" description="Helical" evidence="7">
    <location>
        <begin position="109"/>
        <end position="132"/>
    </location>
</feature>
<name>A0A9P1N4S4_9PELO</name>
<dbReference type="Proteomes" id="UP001152747">
    <property type="component" value="Unassembled WGS sequence"/>
</dbReference>
<organism evidence="8 9">
    <name type="scientific">Caenorhabditis angaria</name>
    <dbReference type="NCBI Taxonomy" id="860376"/>
    <lineage>
        <taxon>Eukaryota</taxon>
        <taxon>Metazoa</taxon>
        <taxon>Ecdysozoa</taxon>
        <taxon>Nematoda</taxon>
        <taxon>Chromadorea</taxon>
        <taxon>Rhabditida</taxon>
        <taxon>Rhabditina</taxon>
        <taxon>Rhabditomorpha</taxon>
        <taxon>Rhabditoidea</taxon>
        <taxon>Rhabditidae</taxon>
        <taxon>Peloderinae</taxon>
        <taxon>Caenorhabditis</taxon>
    </lineage>
</organism>
<feature type="transmembrane region" description="Helical" evidence="7">
    <location>
        <begin position="6"/>
        <end position="27"/>
    </location>
</feature>
<dbReference type="EMBL" id="CANHGI010000004">
    <property type="protein sequence ID" value="CAI5449859.1"/>
    <property type="molecule type" value="Genomic_DNA"/>
</dbReference>
<dbReference type="InterPro" id="IPR050799">
    <property type="entry name" value="ZIP_Transporter"/>
</dbReference>
<proteinExistence type="inferred from homology"/>
<protein>
    <submittedName>
        <fullName evidence="8">Uncharacterized protein</fullName>
    </submittedName>
</protein>
<feature type="transmembrane region" description="Helical" evidence="7">
    <location>
        <begin position="272"/>
        <end position="292"/>
    </location>
</feature>
<feature type="transmembrane region" description="Helical" evidence="7">
    <location>
        <begin position="298"/>
        <end position="320"/>
    </location>
</feature>
<dbReference type="GO" id="GO:0140410">
    <property type="term" value="F:monoatomic cation:bicarbonate symporter activity"/>
    <property type="evidence" value="ECO:0007669"/>
    <property type="project" value="TreeGrafter"/>
</dbReference>
<keyword evidence="4 7" id="KW-1133">Transmembrane helix</keyword>
<keyword evidence="5 7" id="KW-0472">Membrane</keyword>
<feature type="transmembrane region" description="Helical" evidence="7">
    <location>
        <begin position="39"/>
        <end position="60"/>
    </location>
</feature>
<evidence type="ECO:0000313" key="9">
    <source>
        <dbReference type="Proteomes" id="UP001152747"/>
    </source>
</evidence>
<dbReference type="AlphaFoldDB" id="A0A9P1N4S4"/>